<organism evidence="5 6">
    <name type="scientific">Poseidonocella sedimentorum</name>
    <dbReference type="NCBI Taxonomy" id="871652"/>
    <lineage>
        <taxon>Bacteria</taxon>
        <taxon>Pseudomonadati</taxon>
        <taxon>Pseudomonadota</taxon>
        <taxon>Alphaproteobacteria</taxon>
        <taxon>Rhodobacterales</taxon>
        <taxon>Roseobacteraceae</taxon>
        <taxon>Poseidonocella</taxon>
    </lineage>
</organism>
<keyword evidence="2" id="KW-1133">Transmembrane helix</keyword>
<evidence type="ECO:0000313" key="6">
    <source>
        <dbReference type="Proteomes" id="UP000199302"/>
    </source>
</evidence>
<dbReference type="CDD" id="cd01948">
    <property type="entry name" value="EAL"/>
    <property type="match status" value="1"/>
</dbReference>
<dbReference type="Pfam" id="PF00563">
    <property type="entry name" value="EAL"/>
    <property type="match status" value="1"/>
</dbReference>
<accession>A0A1I6DYR4</accession>
<feature type="transmembrane region" description="Helical" evidence="2">
    <location>
        <begin position="40"/>
        <end position="61"/>
    </location>
</feature>
<dbReference type="Proteomes" id="UP000199302">
    <property type="component" value="Unassembled WGS sequence"/>
</dbReference>
<evidence type="ECO:0000259" key="4">
    <source>
        <dbReference type="PROSITE" id="PS50887"/>
    </source>
</evidence>
<dbReference type="PANTHER" id="PTHR44757">
    <property type="entry name" value="DIGUANYLATE CYCLASE DGCP"/>
    <property type="match status" value="1"/>
</dbReference>
<dbReference type="InterPro" id="IPR000160">
    <property type="entry name" value="GGDEF_dom"/>
</dbReference>
<dbReference type="Pfam" id="PF00990">
    <property type="entry name" value="GGDEF"/>
    <property type="match status" value="1"/>
</dbReference>
<dbReference type="SMART" id="SM00267">
    <property type="entry name" value="GGDEF"/>
    <property type="match status" value="1"/>
</dbReference>
<keyword evidence="6" id="KW-1185">Reference proteome</keyword>
<dbReference type="PROSITE" id="PS50887">
    <property type="entry name" value="GGDEF"/>
    <property type="match status" value="1"/>
</dbReference>
<dbReference type="PANTHER" id="PTHR44757:SF2">
    <property type="entry name" value="BIOFILM ARCHITECTURE MAINTENANCE PROTEIN MBAA"/>
    <property type="match status" value="1"/>
</dbReference>
<dbReference type="CDD" id="cd01949">
    <property type="entry name" value="GGDEF"/>
    <property type="match status" value="1"/>
</dbReference>
<dbReference type="EMBL" id="FOYI01000006">
    <property type="protein sequence ID" value="SFR10472.1"/>
    <property type="molecule type" value="Genomic_DNA"/>
</dbReference>
<dbReference type="InterPro" id="IPR052155">
    <property type="entry name" value="Biofilm_reg_signaling"/>
</dbReference>
<dbReference type="SMART" id="SM00052">
    <property type="entry name" value="EAL"/>
    <property type="match status" value="1"/>
</dbReference>
<feature type="coiled-coil region" evidence="1">
    <location>
        <begin position="223"/>
        <end position="257"/>
    </location>
</feature>
<proteinExistence type="predicted"/>
<name>A0A1I6DYR4_9RHOB</name>
<dbReference type="STRING" id="871652.SAMN04515673_10667"/>
<dbReference type="SUPFAM" id="SSF55073">
    <property type="entry name" value="Nucleotide cyclase"/>
    <property type="match status" value="1"/>
</dbReference>
<dbReference type="InterPro" id="IPR029787">
    <property type="entry name" value="Nucleotide_cyclase"/>
</dbReference>
<dbReference type="SUPFAM" id="SSF141868">
    <property type="entry name" value="EAL domain-like"/>
    <property type="match status" value="1"/>
</dbReference>
<dbReference type="Gene3D" id="3.30.70.270">
    <property type="match status" value="1"/>
</dbReference>
<reference evidence="5 6" key="1">
    <citation type="submission" date="2016-10" db="EMBL/GenBank/DDBJ databases">
        <authorList>
            <person name="de Groot N.N."/>
        </authorList>
    </citation>
    <scope>NUCLEOTIDE SEQUENCE [LARGE SCALE GENOMIC DNA]</scope>
    <source>
        <strain evidence="6">KMM 9023,NRIC 0796,JCM 17311,KCTC 23692</strain>
    </source>
</reference>
<sequence length="696" mass="76265">MSGQDPAIGSPEQSGRERCDADIDARVSIGLLQIAYKNNLANIGVNLIAGLGVIAIIISYGGAIAEMVPWIAALTALTVIRAIATAIDLRCLHGEEPLSPKRLRWMIATYALGLSLGWVLWTALTYIAMQSDIVAVRFTALIVISALAAGATGILAPVLTIGRAYIFMMLLQGSLQLALSPERDIVLAILGIVFAIVMLVSHSNNHQVLRRSLRLQFENSALIGDLTDQRSKLEELNSSLEERVQRRTRELKRLSENDGLTGIYNRRGILDWVDSRYGAVEEGHAYLCVFIDLDRFKQINDGMDHAVGDRVLVEVANRLRVAAPKDAALCRWGGDEFVLLIELPEEVCHEAGAEFIEAVRPQVEDTMSIDGRELQVGFSAGMSISGPSPDAVRESIRSADLAMAEIKRRGRGGARYFSEELFAEQKRNFLIAQRLKHAVSYREFSLAFQPIVSARAAQVDSCEVLLRWSTPSIGPVGPDEFISIAEDTGDIVAIGEYVLDTACAAMTSGIISRAVPTVAVNVSLRQLVSQKFSSRVRSILDSHGMPASKLILEVTENIFEDRNREVVAWVLHELSDMGIAVHIDDFGTGYSSLSRLNEMPIAALKIDKSFVQNMSKQETAIIQGSVMIADRFNIETIAEGVETLEQARKLQAMGVTSLQGYFFGKPRPSFGAKEYSEAMSGLRLLHDSDISVFDAR</sequence>
<dbReference type="PROSITE" id="PS50883">
    <property type="entry name" value="EAL"/>
    <property type="match status" value="1"/>
</dbReference>
<feature type="transmembrane region" description="Helical" evidence="2">
    <location>
        <begin position="185"/>
        <end position="203"/>
    </location>
</feature>
<dbReference type="InterPro" id="IPR043128">
    <property type="entry name" value="Rev_trsase/Diguanyl_cyclase"/>
</dbReference>
<feature type="transmembrane region" description="Helical" evidence="2">
    <location>
        <begin position="107"/>
        <end position="128"/>
    </location>
</feature>
<keyword evidence="1" id="KW-0175">Coiled coil</keyword>
<feature type="domain" description="EAL" evidence="3">
    <location>
        <begin position="428"/>
        <end position="680"/>
    </location>
</feature>
<dbReference type="InterPro" id="IPR035919">
    <property type="entry name" value="EAL_sf"/>
</dbReference>
<gene>
    <name evidence="5" type="ORF">SAMN04515673_10667</name>
</gene>
<feature type="domain" description="GGDEF" evidence="4">
    <location>
        <begin position="284"/>
        <end position="419"/>
    </location>
</feature>
<evidence type="ECO:0000259" key="3">
    <source>
        <dbReference type="PROSITE" id="PS50883"/>
    </source>
</evidence>
<protein>
    <submittedName>
        <fullName evidence="5">Diguanylate cyclase (GGDEF) domain-containing protein</fullName>
    </submittedName>
</protein>
<dbReference type="NCBIfam" id="TIGR00254">
    <property type="entry name" value="GGDEF"/>
    <property type="match status" value="1"/>
</dbReference>
<dbReference type="InterPro" id="IPR001633">
    <property type="entry name" value="EAL_dom"/>
</dbReference>
<evidence type="ECO:0000256" key="1">
    <source>
        <dbReference type="SAM" id="Coils"/>
    </source>
</evidence>
<evidence type="ECO:0000256" key="2">
    <source>
        <dbReference type="SAM" id="Phobius"/>
    </source>
</evidence>
<keyword evidence="2" id="KW-0472">Membrane</keyword>
<keyword evidence="2" id="KW-0812">Transmembrane</keyword>
<dbReference type="AlphaFoldDB" id="A0A1I6DYR4"/>
<dbReference type="Gene3D" id="3.20.20.450">
    <property type="entry name" value="EAL domain"/>
    <property type="match status" value="1"/>
</dbReference>
<feature type="transmembrane region" description="Helical" evidence="2">
    <location>
        <begin position="67"/>
        <end position="87"/>
    </location>
</feature>
<feature type="transmembrane region" description="Helical" evidence="2">
    <location>
        <begin position="140"/>
        <end position="165"/>
    </location>
</feature>
<evidence type="ECO:0000313" key="5">
    <source>
        <dbReference type="EMBL" id="SFR10472.1"/>
    </source>
</evidence>